<reference evidence="2 3" key="1">
    <citation type="submission" date="2020-02" db="EMBL/GenBank/DDBJ databases">
        <authorList>
            <person name="Hogendoorn C."/>
        </authorList>
    </citation>
    <scope>NUCLEOTIDE SEQUENCE [LARGE SCALE GENOMIC DNA]</scope>
    <source>
        <strain evidence="2">METHB21</strain>
    </source>
</reference>
<dbReference type="Pfam" id="PF00300">
    <property type="entry name" value="His_Phos_1"/>
    <property type="match status" value="1"/>
</dbReference>
<protein>
    <submittedName>
        <fullName evidence="2">Phosphohistidine phosphatase</fullName>
    </submittedName>
</protein>
<dbReference type="SMART" id="SM00855">
    <property type="entry name" value="PGAM"/>
    <property type="match status" value="1"/>
</dbReference>
<sequence>MSRELWLLRHAKSDRNVCISDIDRPLKKKGKRAAERIGSWMKQQNLIPDRVVSSPAQRAIATAKIVCKAIGLSRHSIRQDTRVYGQGLGSLKSVLAQCPVQSERVLIVGHNPELEELLVNMAGENNVPDADKLLPTAALARLAMPDDWANLEAGGARLLAIIYAKSLPAEGK</sequence>
<dbReference type="PANTHER" id="PTHR47623">
    <property type="entry name" value="OS09G0287300 PROTEIN"/>
    <property type="match status" value="1"/>
</dbReference>
<dbReference type="Proteomes" id="UP000494216">
    <property type="component" value="Unassembled WGS sequence"/>
</dbReference>
<accession>A0A8S0WPZ0</accession>
<dbReference type="AlphaFoldDB" id="A0A8S0WPZ0"/>
<dbReference type="RefSeq" id="WP_174626028.1">
    <property type="nucleotide sequence ID" value="NZ_CADCXN010000064.1"/>
</dbReference>
<evidence type="ECO:0000313" key="2">
    <source>
        <dbReference type="EMBL" id="CAA9891145.1"/>
    </source>
</evidence>
<dbReference type="Gene3D" id="3.40.50.1240">
    <property type="entry name" value="Phosphoglycerate mutase-like"/>
    <property type="match status" value="1"/>
</dbReference>
<gene>
    <name evidence="2" type="ORF">METHB2_350024</name>
</gene>
<dbReference type="EMBL" id="CADCXN010000064">
    <property type="protein sequence ID" value="CAA9891145.1"/>
    <property type="molecule type" value="Genomic_DNA"/>
</dbReference>
<name>A0A8S0WPZ0_9GAMM</name>
<keyword evidence="3" id="KW-1185">Reference proteome</keyword>
<dbReference type="CDD" id="cd07067">
    <property type="entry name" value="HP_PGM_like"/>
    <property type="match status" value="1"/>
</dbReference>
<dbReference type="PANTHER" id="PTHR47623:SF1">
    <property type="entry name" value="OS09G0287300 PROTEIN"/>
    <property type="match status" value="1"/>
</dbReference>
<dbReference type="InterPro" id="IPR029033">
    <property type="entry name" value="His_PPase_superfam"/>
</dbReference>
<organism evidence="2 3">
    <name type="scientific">Candidatus Methylobacter favarea</name>
    <dbReference type="NCBI Taxonomy" id="2707345"/>
    <lineage>
        <taxon>Bacteria</taxon>
        <taxon>Pseudomonadati</taxon>
        <taxon>Pseudomonadota</taxon>
        <taxon>Gammaproteobacteria</taxon>
        <taxon>Methylococcales</taxon>
        <taxon>Methylococcaceae</taxon>
        <taxon>Methylobacter</taxon>
    </lineage>
</organism>
<dbReference type="SUPFAM" id="SSF53254">
    <property type="entry name" value="Phosphoglycerate mutase-like"/>
    <property type="match status" value="1"/>
</dbReference>
<evidence type="ECO:0000256" key="1">
    <source>
        <dbReference type="PIRSR" id="PIRSR613078-2"/>
    </source>
</evidence>
<feature type="binding site" evidence="1">
    <location>
        <position position="58"/>
    </location>
    <ligand>
        <name>substrate</name>
    </ligand>
</feature>
<dbReference type="InterPro" id="IPR013078">
    <property type="entry name" value="His_Pase_superF_clade-1"/>
</dbReference>
<comment type="caution">
    <text evidence="2">The sequence shown here is derived from an EMBL/GenBank/DDBJ whole genome shotgun (WGS) entry which is preliminary data.</text>
</comment>
<proteinExistence type="predicted"/>
<evidence type="ECO:0000313" key="3">
    <source>
        <dbReference type="Proteomes" id="UP000494216"/>
    </source>
</evidence>